<dbReference type="PROSITE" id="PS00027">
    <property type="entry name" value="HOMEOBOX_1"/>
    <property type="match status" value="1"/>
</dbReference>
<accession>A0A9Q1CIJ6</accession>
<dbReference type="GO" id="GO:0048598">
    <property type="term" value="P:embryonic morphogenesis"/>
    <property type="evidence" value="ECO:0007669"/>
    <property type="project" value="TreeGrafter"/>
</dbReference>
<keyword evidence="5 7" id="KW-0539">Nucleus</keyword>
<feature type="DNA-binding region" description="Homeobox" evidence="7">
    <location>
        <begin position="195"/>
        <end position="254"/>
    </location>
</feature>
<evidence type="ECO:0000256" key="1">
    <source>
        <dbReference type="ARBA" id="ARBA00004123"/>
    </source>
</evidence>
<organism evidence="11 12">
    <name type="scientific">Holothuria leucospilota</name>
    <name type="common">Black long sea cucumber</name>
    <name type="synonym">Mertensiothuria leucospilota</name>
    <dbReference type="NCBI Taxonomy" id="206669"/>
    <lineage>
        <taxon>Eukaryota</taxon>
        <taxon>Metazoa</taxon>
        <taxon>Echinodermata</taxon>
        <taxon>Eleutherozoa</taxon>
        <taxon>Echinozoa</taxon>
        <taxon>Holothuroidea</taxon>
        <taxon>Aspidochirotacea</taxon>
        <taxon>Aspidochirotida</taxon>
        <taxon>Holothuriidae</taxon>
        <taxon>Holothuria</taxon>
    </lineage>
</organism>
<reference evidence="11" key="1">
    <citation type="submission" date="2021-10" db="EMBL/GenBank/DDBJ databases">
        <title>Tropical sea cucumber genome reveals ecological adaptation and Cuvierian tubules defense mechanism.</title>
        <authorList>
            <person name="Chen T."/>
        </authorList>
    </citation>
    <scope>NUCLEOTIDE SEQUENCE</scope>
    <source>
        <strain evidence="11">Nanhai2018</strain>
        <tissue evidence="11">Muscle</tissue>
    </source>
</reference>
<proteinExistence type="inferred from homology"/>
<comment type="similarity">
    <text evidence="6">Belongs to the Msh homeobox family.</text>
</comment>
<evidence type="ECO:0000256" key="4">
    <source>
        <dbReference type="ARBA" id="ARBA00023155"/>
    </source>
</evidence>
<keyword evidence="4 7" id="KW-0371">Homeobox</keyword>
<keyword evidence="12" id="KW-1185">Reference proteome</keyword>
<dbReference type="InterPro" id="IPR001356">
    <property type="entry name" value="HD"/>
</dbReference>
<dbReference type="GO" id="GO:0000977">
    <property type="term" value="F:RNA polymerase II transcription regulatory region sequence-specific DNA binding"/>
    <property type="evidence" value="ECO:0007669"/>
    <property type="project" value="TreeGrafter"/>
</dbReference>
<comment type="subcellular location">
    <subcellularLocation>
        <location evidence="1 7 8">Nucleus</location>
    </subcellularLocation>
</comment>
<dbReference type="OrthoDB" id="1867783at2759"/>
<dbReference type="SMART" id="SM00389">
    <property type="entry name" value="HOX"/>
    <property type="match status" value="1"/>
</dbReference>
<dbReference type="GO" id="GO:0000981">
    <property type="term" value="F:DNA-binding transcription factor activity, RNA polymerase II-specific"/>
    <property type="evidence" value="ECO:0007669"/>
    <property type="project" value="InterPro"/>
</dbReference>
<dbReference type="CDD" id="cd00086">
    <property type="entry name" value="homeodomain"/>
    <property type="match status" value="1"/>
</dbReference>
<feature type="region of interest" description="Disordered" evidence="9">
    <location>
        <begin position="177"/>
        <end position="201"/>
    </location>
</feature>
<evidence type="ECO:0000256" key="9">
    <source>
        <dbReference type="SAM" id="MobiDB-lite"/>
    </source>
</evidence>
<evidence type="ECO:0000256" key="8">
    <source>
        <dbReference type="RuleBase" id="RU000682"/>
    </source>
</evidence>
<dbReference type="SUPFAM" id="SSF46689">
    <property type="entry name" value="Homeodomain-like"/>
    <property type="match status" value="1"/>
</dbReference>
<sequence length="341" mass="37818">MALLSSSYHFTAALPYMGFIPPQQMSTSPNFPLVGLRIPPYFPSAYVPGATGPASIHGFTQSSAFARLSSEHNSKLSLRKPSAVSPQLTHRSPKVVDFSIDGILGTRRLEKDEEEDDDHCLLQDAKEFDSSDHSHLSESLTETENKSSLNEKPNKPAVEADNPLARFSWLQCTRYKPPRLPRTKRKDATKKRKLGRNPRVPFSPAQVATLEQKFRCTHYLSSYDVAELSTALNLSENRVKIWFQNRRARERRDKDAVEKSFNPTIIPASPPVSASSPIVHAIPSPPVTSSELHHKSPLIISDHMSNGSPTKSLLCFPGGEKFPPELAVVSSSYSSIDFSPK</sequence>
<dbReference type="PANTHER" id="PTHR24338">
    <property type="entry name" value="HOMEOBOX PROTEIN MSX"/>
    <property type="match status" value="1"/>
</dbReference>
<evidence type="ECO:0000256" key="3">
    <source>
        <dbReference type="ARBA" id="ARBA00023125"/>
    </source>
</evidence>
<dbReference type="InterPro" id="IPR017970">
    <property type="entry name" value="Homeobox_CS"/>
</dbReference>
<comment type="caution">
    <text evidence="11">The sequence shown here is derived from an EMBL/GenBank/DDBJ whole genome shotgun (WGS) entry which is preliminary data.</text>
</comment>
<dbReference type="PANTHER" id="PTHR24338:SF0">
    <property type="entry name" value="MUSCLE SEGMENTATION HOMEOBOX"/>
    <property type="match status" value="1"/>
</dbReference>
<evidence type="ECO:0000256" key="5">
    <source>
        <dbReference type="ARBA" id="ARBA00023242"/>
    </source>
</evidence>
<dbReference type="EMBL" id="JAIZAY010000003">
    <property type="protein sequence ID" value="KAJ8045565.1"/>
    <property type="molecule type" value="Genomic_DNA"/>
</dbReference>
<evidence type="ECO:0000259" key="10">
    <source>
        <dbReference type="PROSITE" id="PS50071"/>
    </source>
</evidence>
<keyword evidence="3 7" id="KW-0238">DNA-binding</keyword>
<dbReference type="GO" id="GO:0005634">
    <property type="term" value="C:nucleus"/>
    <property type="evidence" value="ECO:0007669"/>
    <property type="project" value="UniProtKB-SubCell"/>
</dbReference>
<dbReference type="AlphaFoldDB" id="A0A9Q1CIJ6"/>
<feature type="compositionally biased region" description="Basic residues" evidence="9">
    <location>
        <begin position="177"/>
        <end position="196"/>
    </location>
</feature>
<evidence type="ECO:0000256" key="2">
    <source>
        <dbReference type="ARBA" id="ARBA00022473"/>
    </source>
</evidence>
<protein>
    <submittedName>
        <fullName evidence="11">Homeobox protein MSX-1</fullName>
    </submittedName>
</protein>
<dbReference type="Gene3D" id="1.10.10.60">
    <property type="entry name" value="Homeodomain-like"/>
    <property type="match status" value="1"/>
</dbReference>
<name>A0A9Q1CIJ6_HOLLE</name>
<evidence type="ECO:0000313" key="12">
    <source>
        <dbReference type="Proteomes" id="UP001152320"/>
    </source>
</evidence>
<gene>
    <name evidence="11" type="ORF">HOLleu_08598</name>
</gene>
<feature type="region of interest" description="Disordered" evidence="9">
    <location>
        <begin position="128"/>
        <end position="160"/>
    </location>
</feature>
<evidence type="ECO:0000313" key="11">
    <source>
        <dbReference type="EMBL" id="KAJ8045565.1"/>
    </source>
</evidence>
<evidence type="ECO:0000256" key="7">
    <source>
        <dbReference type="PROSITE-ProRule" id="PRU00108"/>
    </source>
</evidence>
<keyword evidence="2" id="KW-0217">Developmental protein</keyword>
<dbReference type="InterPro" id="IPR009057">
    <property type="entry name" value="Homeodomain-like_sf"/>
</dbReference>
<dbReference type="Proteomes" id="UP001152320">
    <property type="component" value="Chromosome 3"/>
</dbReference>
<feature type="domain" description="Homeobox" evidence="10">
    <location>
        <begin position="193"/>
        <end position="253"/>
    </location>
</feature>
<dbReference type="Pfam" id="PF00046">
    <property type="entry name" value="Homeodomain"/>
    <property type="match status" value="1"/>
</dbReference>
<evidence type="ECO:0000256" key="6">
    <source>
        <dbReference type="ARBA" id="ARBA00038425"/>
    </source>
</evidence>
<dbReference type="PROSITE" id="PS50071">
    <property type="entry name" value="HOMEOBOX_2"/>
    <property type="match status" value="1"/>
</dbReference>
<dbReference type="InterPro" id="IPR050674">
    <property type="entry name" value="Msh_Homeobox_Regulators"/>
</dbReference>